<dbReference type="Pfam" id="PF00856">
    <property type="entry name" value="SET"/>
    <property type="match status" value="1"/>
</dbReference>
<dbReference type="InterPro" id="IPR046341">
    <property type="entry name" value="SET_dom_sf"/>
</dbReference>
<dbReference type="SMART" id="SM01291">
    <property type="entry name" value="N-SET"/>
    <property type="match status" value="1"/>
</dbReference>
<feature type="compositionally biased region" description="Acidic residues" evidence="19">
    <location>
        <begin position="1015"/>
        <end position="1028"/>
    </location>
</feature>
<feature type="region of interest" description="Disordered" evidence="19">
    <location>
        <begin position="193"/>
        <end position="253"/>
    </location>
</feature>
<evidence type="ECO:0000256" key="12">
    <source>
        <dbReference type="ARBA" id="ARBA00023163"/>
    </source>
</evidence>
<dbReference type="EC" id="2.1.1.354" evidence="3"/>
<evidence type="ECO:0000259" key="20">
    <source>
        <dbReference type="PROSITE" id="PS50102"/>
    </source>
</evidence>
<evidence type="ECO:0000256" key="16">
    <source>
        <dbReference type="ARBA" id="ARBA00047583"/>
    </source>
</evidence>
<keyword evidence="7" id="KW-0808">Transferase</keyword>
<feature type="compositionally biased region" description="Basic residues" evidence="19">
    <location>
        <begin position="1035"/>
        <end position="1057"/>
    </location>
</feature>
<dbReference type="InterPro" id="IPR035979">
    <property type="entry name" value="RBD_domain_sf"/>
</dbReference>
<dbReference type="InterPro" id="IPR012677">
    <property type="entry name" value="Nucleotide-bd_a/b_plait_sf"/>
</dbReference>
<dbReference type="InterPro" id="IPR000504">
    <property type="entry name" value="RRM_dom"/>
</dbReference>
<dbReference type="InterPro" id="IPR001214">
    <property type="entry name" value="SET_dom"/>
</dbReference>
<keyword evidence="11" id="KW-0805">Transcription regulation</keyword>
<feature type="compositionally biased region" description="Basic and acidic residues" evidence="19">
    <location>
        <begin position="439"/>
        <end position="454"/>
    </location>
</feature>
<feature type="region of interest" description="Disordered" evidence="19">
    <location>
        <begin position="802"/>
        <end position="1122"/>
    </location>
</feature>
<name>A0A168SCY9_ABSGL</name>
<dbReference type="InterPro" id="IPR024657">
    <property type="entry name" value="COMPASS_Set1_N-SET"/>
</dbReference>
<feature type="compositionally biased region" description="Polar residues" evidence="19">
    <location>
        <begin position="16"/>
        <end position="28"/>
    </location>
</feature>
<dbReference type="InterPro" id="IPR024636">
    <property type="entry name" value="SET_assoc"/>
</dbReference>
<evidence type="ECO:0000256" key="1">
    <source>
        <dbReference type="ARBA" id="ARBA00004123"/>
    </source>
</evidence>
<comment type="catalytic activity">
    <reaction evidence="15">
        <text>L-lysyl(4)-[histone H3] + 3 S-adenosyl-L-methionine = N(6),N(6),N(6)-trimethyl-L-lysyl(4)-[histone H3] + 3 S-adenosyl-L-homocysteine + 3 H(+)</text>
        <dbReference type="Rhea" id="RHEA:60260"/>
        <dbReference type="Rhea" id="RHEA-COMP:15537"/>
        <dbReference type="Rhea" id="RHEA-COMP:15547"/>
        <dbReference type="ChEBI" id="CHEBI:15378"/>
        <dbReference type="ChEBI" id="CHEBI:29969"/>
        <dbReference type="ChEBI" id="CHEBI:57856"/>
        <dbReference type="ChEBI" id="CHEBI:59789"/>
        <dbReference type="ChEBI" id="CHEBI:61961"/>
        <dbReference type="EC" id="2.1.1.354"/>
    </reaction>
</comment>
<keyword evidence="6" id="KW-0489">Methyltransferase</keyword>
<dbReference type="EMBL" id="LT554889">
    <property type="protein sequence ID" value="SAM08250.1"/>
    <property type="molecule type" value="Genomic_DNA"/>
</dbReference>
<evidence type="ECO:0000259" key="21">
    <source>
        <dbReference type="PROSITE" id="PS50280"/>
    </source>
</evidence>
<dbReference type="GO" id="GO:0032259">
    <property type="term" value="P:methylation"/>
    <property type="evidence" value="ECO:0007669"/>
    <property type="project" value="UniProtKB-KW"/>
</dbReference>
<feature type="compositionally biased region" description="Polar residues" evidence="19">
    <location>
        <begin position="710"/>
        <end position="726"/>
    </location>
</feature>
<feature type="domain" description="SET" evidence="21">
    <location>
        <begin position="1289"/>
        <end position="1406"/>
    </location>
</feature>
<evidence type="ECO:0000256" key="9">
    <source>
        <dbReference type="ARBA" id="ARBA00022853"/>
    </source>
</evidence>
<feature type="region of interest" description="Disordered" evidence="19">
    <location>
        <begin position="1"/>
        <end position="79"/>
    </location>
</feature>
<keyword evidence="9" id="KW-0156">Chromatin regulator</keyword>
<feature type="compositionally biased region" description="Basic and acidic residues" evidence="19">
    <location>
        <begin position="277"/>
        <end position="301"/>
    </location>
</feature>
<feature type="compositionally biased region" description="Low complexity" evidence="19">
    <location>
        <begin position="401"/>
        <end position="412"/>
    </location>
</feature>
<dbReference type="PROSITE" id="PS50102">
    <property type="entry name" value="RRM"/>
    <property type="match status" value="1"/>
</dbReference>
<comment type="catalytic activity">
    <reaction evidence="17">
        <text>N(6),N(6)-dimethyl-L-lysyl(4)-[histone H3] + S-adenosyl-L-methionine = N(6),N(6),N(6)-trimethyl-L-lysyl(4)-[histone H3] + S-adenosyl-L-homocysteine + H(+)</text>
        <dbReference type="Rhea" id="RHEA:60272"/>
        <dbReference type="Rhea" id="RHEA-COMP:15537"/>
        <dbReference type="Rhea" id="RHEA-COMP:15540"/>
        <dbReference type="ChEBI" id="CHEBI:15378"/>
        <dbReference type="ChEBI" id="CHEBI:57856"/>
        <dbReference type="ChEBI" id="CHEBI:59789"/>
        <dbReference type="ChEBI" id="CHEBI:61961"/>
        <dbReference type="ChEBI" id="CHEBI:61976"/>
    </reaction>
</comment>
<accession>A0A168SCY9</accession>
<feature type="compositionally biased region" description="Polar residues" evidence="19">
    <location>
        <begin position="57"/>
        <end position="71"/>
    </location>
</feature>
<dbReference type="InterPro" id="IPR003616">
    <property type="entry name" value="Post-SET_dom"/>
</dbReference>
<keyword evidence="24" id="KW-1185">Reference proteome</keyword>
<feature type="compositionally biased region" description="Low complexity" evidence="19">
    <location>
        <begin position="305"/>
        <end position="333"/>
    </location>
</feature>
<dbReference type="SUPFAM" id="SSF54928">
    <property type="entry name" value="RNA-binding domain, RBD"/>
    <property type="match status" value="1"/>
</dbReference>
<keyword evidence="13" id="KW-0539">Nucleus</keyword>
<evidence type="ECO:0000256" key="18">
    <source>
        <dbReference type="PROSITE-ProRule" id="PRU00176"/>
    </source>
</evidence>
<dbReference type="GO" id="GO:0048188">
    <property type="term" value="C:Set1C/COMPASS complex"/>
    <property type="evidence" value="ECO:0007669"/>
    <property type="project" value="InterPro"/>
</dbReference>
<feature type="compositionally biased region" description="Low complexity" evidence="19">
    <location>
        <begin position="530"/>
        <end position="550"/>
    </location>
</feature>
<reference evidence="23" key="1">
    <citation type="submission" date="2016-04" db="EMBL/GenBank/DDBJ databases">
        <authorList>
            <person name="Evans L.H."/>
            <person name="Alamgir A."/>
            <person name="Owens N."/>
            <person name="Weber N.D."/>
            <person name="Virtaneva K."/>
            <person name="Barbian K."/>
            <person name="Babar A."/>
            <person name="Rosenke K."/>
        </authorList>
    </citation>
    <scope>NUCLEOTIDE SEQUENCE [LARGE SCALE GENOMIC DNA]</scope>
    <source>
        <strain evidence="23">CBS 101.48</strain>
    </source>
</reference>
<feature type="compositionally biased region" description="Polar residues" evidence="19">
    <location>
        <begin position="588"/>
        <end position="611"/>
    </location>
</feature>
<dbReference type="Gene3D" id="2.170.270.10">
    <property type="entry name" value="SET domain"/>
    <property type="match status" value="1"/>
</dbReference>
<feature type="region of interest" description="Disordered" evidence="19">
    <location>
        <begin position="695"/>
        <end position="740"/>
    </location>
</feature>
<evidence type="ECO:0000256" key="7">
    <source>
        <dbReference type="ARBA" id="ARBA00022679"/>
    </source>
</evidence>
<evidence type="ECO:0000256" key="11">
    <source>
        <dbReference type="ARBA" id="ARBA00023015"/>
    </source>
</evidence>
<dbReference type="Pfam" id="PF11767">
    <property type="entry name" value="SET_assoc"/>
    <property type="match status" value="1"/>
</dbReference>
<organism evidence="23">
    <name type="scientific">Absidia glauca</name>
    <name type="common">Pin mould</name>
    <dbReference type="NCBI Taxonomy" id="4829"/>
    <lineage>
        <taxon>Eukaryota</taxon>
        <taxon>Fungi</taxon>
        <taxon>Fungi incertae sedis</taxon>
        <taxon>Mucoromycota</taxon>
        <taxon>Mucoromycotina</taxon>
        <taxon>Mucoromycetes</taxon>
        <taxon>Mucorales</taxon>
        <taxon>Cunninghamellaceae</taxon>
        <taxon>Absidia</taxon>
    </lineage>
</organism>
<keyword evidence="12" id="KW-0804">Transcription</keyword>
<dbReference type="PROSITE" id="PS50868">
    <property type="entry name" value="POST_SET"/>
    <property type="match status" value="1"/>
</dbReference>
<feature type="compositionally biased region" description="Basic and acidic residues" evidence="19">
    <location>
        <begin position="969"/>
        <end position="983"/>
    </location>
</feature>
<feature type="compositionally biased region" description="Polar residues" evidence="19">
    <location>
        <begin position="824"/>
        <end position="834"/>
    </location>
</feature>
<feature type="region of interest" description="Disordered" evidence="19">
    <location>
        <begin position="439"/>
        <end position="460"/>
    </location>
</feature>
<evidence type="ECO:0000256" key="8">
    <source>
        <dbReference type="ARBA" id="ARBA00022691"/>
    </source>
</evidence>
<dbReference type="OMA" id="CARARGY"/>
<evidence type="ECO:0000256" key="15">
    <source>
        <dbReference type="ARBA" id="ARBA00047571"/>
    </source>
</evidence>
<evidence type="ECO:0000256" key="13">
    <source>
        <dbReference type="ARBA" id="ARBA00023242"/>
    </source>
</evidence>
<dbReference type="PROSITE" id="PS50280">
    <property type="entry name" value="SET"/>
    <property type="match status" value="1"/>
</dbReference>
<keyword evidence="5" id="KW-0158">Chromosome</keyword>
<evidence type="ECO:0000256" key="17">
    <source>
        <dbReference type="ARBA" id="ARBA00049129"/>
    </source>
</evidence>
<feature type="compositionally biased region" description="Polar residues" evidence="19">
    <location>
        <begin position="194"/>
        <end position="216"/>
    </location>
</feature>
<evidence type="ECO:0000313" key="23">
    <source>
        <dbReference type="EMBL" id="SAM08250.1"/>
    </source>
</evidence>
<evidence type="ECO:0000259" key="22">
    <source>
        <dbReference type="PROSITE" id="PS50868"/>
    </source>
</evidence>
<feature type="domain" description="Post-SET" evidence="22">
    <location>
        <begin position="1412"/>
        <end position="1428"/>
    </location>
</feature>
<evidence type="ECO:0000256" key="10">
    <source>
        <dbReference type="ARBA" id="ARBA00022884"/>
    </source>
</evidence>
<dbReference type="OrthoDB" id="308383at2759"/>
<dbReference type="SMART" id="SM00508">
    <property type="entry name" value="PostSET"/>
    <property type="match status" value="1"/>
</dbReference>
<dbReference type="SMART" id="SM00317">
    <property type="entry name" value="SET"/>
    <property type="match status" value="1"/>
</dbReference>
<sequence>MDSQWSSHKPKPPISPNGSSNSASTTKNYRVLYDPDLDRSRTKQGTQMIYQYEDDTTTTVQSDPRLQSSSYGKHGSKGRKAYRTKLARVHFQFDEYSLGTKPLATVLLTNLSPLTTETQITTYLSVYGQVERVAIERHPATGGSLGIASVGFGGDGHDAATKAVGRRKMGAASNVKIEYDPTGEKLKIAVAEASSDTKSSSPTPANDLTVNPSSSFYEKATTVPPPAAATPSSLPYEHRSSRSSISRYQEEGELLDWEPPRRSAYDHNYRYQQRPMEPSDSRYYPYDRYRNDISNTSDHHSSAMYHPRSIPPSSSHPSPYPPSSSSRYSSRNNYDSDRYGPRSSSSYGTPPPPPLPHTSSSSASKWDKPSSGSGNYSRYNSRSRSRSRSVGRDSVGGGGYYDNDYPSSSSSSRPPPRWDYDSGRDSWDWDRRRKRSDYWATREDRSSRDDRQPTADKQPSLVISRKTLPFIRGILEELRKVFYHYSSFDIYHDESAWYIVFDSTGTAKRALAAMEGQPLLGYVLHMTLQAPSSPSDSSIQSQSSTLPSLPHESTNEPKPLDVPVRPLLSTDTTTLSSNNSSPKSKTNEVSLNDSTVKTNNSPVIAETTTLVKTERTDDHPPPSQALSPPSHTKSSPPIEASSKQPTRHDNLMDHAKQILLDQLMDVFMKDLKNRVVGPCIYDFLNPALFKRAMEQQSISRKGSESKTTEATDNDGTTSISNSRTQESSPQPSSPSTKLTGIESANIDHTTAIKTEPVDTHVAIATSSHSINGAIKVEDDGLFSLPKPKDNIIEGALPSLNKLPRFKKRASSSSSKPPPPPSSSMYESISNGSSHSRPRIYSPKYSDEDMDDVDTYYGQRYSVGSKGRLQKRKQSSTLSPPPSSKGNRIHVRPATTDLEDPGTTFFSSSEEGEYQSGASVASSDQETDTKDSAATANTKGRKRSMKAAMERKKPRRLRDYISDEENEFDQEIHEAFLRRLHQEQEGDDASDDGQTNLKHNDPSKTKGGWTNGAHLDDDDNDDDYDNSDDAFDRPYNKRKRTKQQQRQKAAAAKKKHHLVGSAEQPLNDRATMKLSDPTIDIGGGTTSDDDDNDNDDDDDHMGTTRKRKRQTWQSDDKTAKDEEDAFDQEAYEQMLLAPDSSDDDEWLDTKDGEPAGQDAAAAATALDVHPDWDPFRKVQDAEDFGFLRLAILEKLGLGAAIPETNDKTNGGGGCARSRGYYVISDAEKATYLPKNMAVLDASSLGASGRLSSSRTNRVNNRRFVVGMVMQKKAMADSDILKFNQLKGRKKQLRFAKSPIHDWGLYAEEHIDANDMVIEYVGEVIRQQVAEEREKTYERCGIGSSYLFRVDDDIVIDATKKGSIARFINHCCSPNCSAKIITVDKHKKIVIYANRDIEPGEEITYDYKFPLEADKIPCLCGSKFCKGTLN</sequence>
<evidence type="ECO:0000256" key="19">
    <source>
        <dbReference type="SAM" id="MobiDB-lite"/>
    </source>
</evidence>
<feature type="compositionally biased region" description="Low complexity" evidence="19">
    <location>
        <begin position="357"/>
        <end position="380"/>
    </location>
</feature>
<dbReference type="InParanoid" id="A0A168SCY9"/>
<dbReference type="Proteomes" id="UP000078561">
    <property type="component" value="Unassembled WGS sequence"/>
</dbReference>
<feature type="compositionally biased region" description="Low complexity" evidence="19">
    <location>
        <begin position="566"/>
        <end position="584"/>
    </location>
</feature>
<comment type="subcellular location">
    <subcellularLocation>
        <location evidence="2">Chromosome</location>
    </subcellularLocation>
    <subcellularLocation>
        <location evidence="1">Nucleus</location>
    </subcellularLocation>
</comment>
<feature type="compositionally biased region" description="Polar residues" evidence="19">
    <location>
        <begin position="624"/>
        <end position="635"/>
    </location>
</feature>
<dbReference type="GO" id="GO:0140999">
    <property type="term" value="F:histone H3K4 trimethyltransferase activity"/>
    <property type="evidence" value="ECO:0007669"/>
    <property type="project" value="UniProtKB-EC"/>
</dbReference>
<dbReference type="FunCoup" id="A0A168SCY9">
    <property type="interactions" value="85"/>
</dbReference>
<comment type="catalytic activity">
    <reaction evidence="16">
        <text>N(6)-methyl-L-lysyl(4)-[histone H3] + S-adenosyl-L-methionine = N(6),N(6)-dimethyl-L-lysyl(4)-[histone H3] + S-adenosyl-L-homocysteine + H(+)</text>
        <dbReference type="Rhea" id="RHEA:60268"/>
        <dbReference type="Rhea" id="RHEA-COMP:15540"/>
        <dbReference type="Rhea" id="RHEA-COMP:15543"/>
        <dbReference type="ChEBI" id="CHEBI:15378"/>
        <dbReference type="ChEBI" id="CHEBI:57856"/>
        <dbReference type="ChEBI" id="CHEBI:59789"/>
        <dbReference type="ChEBI" id="CHEBI:61929"/>
        <dbReference type="ChEBI" id="CHEBI:61976"/>
    </reaction>
</comment>
<dbReference type="PANTHER" id="PTHR45814">
    <property type="entry name" value="HISTONE-LYSINE N-METHYLTRANSFERASE SETD1"/>
    <property type="match status" value="1"/>
</dbReference>
<protein>
    <recommendedName>
        <fullName evidence="4">Histone-lysine N-methyltransferase, H3 lysine-4 specific</fullName>
        <ecNumber evidence="3">2.1.1.354</ecNumber>
    </recommendedName>
    <alternativeName>
        <fullName evidence="14">SET domain-containing protein 1</fullName>
    </alternativeName>
</protein>
<evidence type="ECO:0000313" key="24">
    <source>
        <dbReference type="Proteomes" id="UP000078561"/>
    </source>
</evidence>
<proteinExistence type="predicted"/>
<feature type="region of interest" description="Disordered" evidence="19">
    <location>
        <begin position="530"/>
        <end position="648"/>
    </location>
</feature>
<dbReference type="Gene3D" id="3.30.70.330">
    <property type="match status" value="1"/>
</dbReference>
<gene>
    <name evidence="23" type="primary">ABSGL_13912.1 scaffold 14340</name>
</gene>
<evidence type="ECO:0000256" key="3">
    <source>
        <dbReference type="ARBA" id="ARBA00012182"/>
    </source>
</evidence>
<evidence type="ECO:0000256" key="14">
    <source>
        <dbReference type="ARBA" id="ARBA00030093"/>
    </source>
</evidence>
<dbReference type="GO" id="GO:0005694">
    <property type="term" value="C:chromosome"/>
    <property type="evidence" value="ECO:0007669"/>
    <property type="project" value="UniProtKB-SubCell"/>
</dbReference>
<evidence type="ECO:0000256" key="4">
    <source>
        <dbReference type="ARBA" id="ARBA00015839"/>
    </source>
</evidence>
<evidence type="ECO:0000256" key="2">
    <source>
        <dbReference type="ARBA" id="ARBA00004286"/>
    </source>
</evidence>
<dbReference type="InterPro" id="IPR037841">
    <property type="entry name" value="SET_SETD1A/B"/>
</dbReference>
<feature type="compositionally biased region" description="Acidic residues" evidence="19">
    <location>
        <begin position="1086"/>
        <end position="1098"/>
    </location>
</feature>
<evidence type="ECO:0000256" key="5">
    <source>
        <dbReference type="ARBA" id="ARBA00022454"/>
    </source>
</evidence>
<dbReference type="PANTHER" id="PTHR45814:SF2">
    <property type="entry name" value="HISTONE-LYSINE N-METHYLTRANSFERASE SETD1"/>
    <property type="match status" value="1"/>
</dbReference>
<evidence type="ECO:0000256" key="6">
    <source>
        <dbReference type="ARBA" id="ARBA00022603"/>
    </source>
</evidence>
<dbReference type="SMART" id="SM00360">
    <property type="entry name" value="RRM"/>
    <property type="match status" value="1"/>
</dbReference>
<dbReference type="GO" id="GO:0003723">
    <property type="term" value="F:RNA binding"/>
    <property type="evidence" value="ECO:0007669"/>
    <property type="project" value="UniProtKB-UniRule"/>
</dbReference>
<feature type="domain" description="RRM" evidence="20">
    <location>
        <begin position="104"/>
        <end position="193"/>
    </location>
</feature>
<dbReference type="SUPFAM" id="SSF82199">
    <property type="entry name" value="SET domain"/>
    <property type="match status" value="1"/>
</dbReference>
<dbReference type="InterPro" id="IPR044570">
    <property type="entry name" value="Set1-like"/>
</dbReference>
<dbReference type="STRING" id="4829.A0A168SCY9"/>
<feature type="region of interest" description="Disordered" evidence="19">
    <location>
        <begin position="268"/>
        <end position="420"/>
    </location>
</feature>
<dbReference type="CDD" id="cd19169">
    <property type="entry name" value="SET_SETD1"/>
    <property type="match status" value="1"/>
</dbReference>
<keyword evidence="10 18" id="KW-0694">RNA-binding</keyword>
<dbReference type="Pfam" id="PF11764">
    <property type="entry name" value="N-SET"/>
    <property type="match status" value="1"/>
</dbReference>
<keyword evidence="8" id="KW-0949">S-adenosyl-L-methionine</keyword>